<dbReference type="PANTHER" id="PTHR30544:SF5">
    <property type="entry name" value="RADICAL SAM CORE DOMAIN-CONTAINING PROTEIN"/>
    <property type="match status" value="1"/>
</dbReference>
<keyword evidence="17" id="KW-1185">Reference proteome</keyword>
<dbReference type="OrthoDB" id="9793973at2"/>
<evidence type="ECO:0000256" key="13">
    <source>
        <dbReference type="ARBA" id="ARBA00023157"/>
    </source>
</evidence>
<feature type="binding site" evidence="14">
    <location>
        <position position="300"/>
    </location>
    <ligand>
        <name>S-adenosyl-L-methionine</name>
        <dbReference type="ChEBI" id="CHEBI:59789"/>
    </ligand>
</feature>
<dbReference type="InterPro" id="IPR040072">
    <property type="entry name" value="Methyltransferase_A"/>
</dbReference>
<dbReference type="InterPro" id="IPR058240">
    <property type="entry name" value="rSAM_sf"/>
</dbReference>
<dbReference type="InParanoid" id="D6Z1S4"/>
<dbReference type="Pfam" id="PF21016">
    <property type="entry name" value="RlmN_N"/>
    <property type="match status" value="1"/>
</dbReference>
<comment type="catalytic activity">
    <reaction evidence="14">
        <text>adenosine(37) in tRNA + 2 reduced [2Fe-2S]-[ferredoxin] + 2 S-adenosyl-L-methionine = 2-methyladenosine(37) in tRNA + 5'-deoxyadenosine + L-methionine + 2 oxidized [2Fe-2S]-[ferredoxin] + S-adenosyl-L-homocysteine</text>
        <dbReference type="Rhea" id="RHEA:43332"/>
        <dbReference type="Rhea" id="RHEA-COMP:10000"/>
        <dbReference type="Rhea" id="RHEA-COMP:10001"/>
        <dbReference type="Rhea" id="RHEA-COMP:10162"/>
        <dbReference type="Rhea" id="RHEA-COMP:10485"/>
        <dbReference type="ChEBI" id="CHEBI:17319"/>
        <dbReference type="ChEBI" id="CHEBI:33737"/>
        <dbReference type="ChEBI" id="CHEBI:33738"/>
        <dbReference type="ChEBI" id="CHEBI:57844"/>
        <dbReference type="ChEBI" id="CHEBI:57856"/>
        <dbReference type="ChEBI" id="CHEBI:59789"/>
        <dbReference type="ChEBI" id="CHEBI:74411"/>
        <dbReference type="ChEBI" id="CHEBI:74497"/>
        <dbReference type="EC" id="2.1.1.192"/>
    </reaction>
</comment>
<dbReference type="PROSITE" id="PS51918">
    <property type="entry name" value="RADICAL_SAM"/>
    <property type="match status" value="1"/>
</dbReference>
<dbReference type="GO" id="GO:0005737">
    <property type="term" value="C:cytoplasm"/>
    <property type="evidence" value="ECO:0007669"/>
    <property type="project" value="UniProtKB-SubCell"/>
</dbReference>
<dbReference type="Gene3D" id="3.20.20.70">
    <property type="entry name" value="Aldolase class I"/>
    <property type="match status" value="1"/>
</dbReference>
<organism evidence="16 17">
    <name type="scientific">Desulfurivibrio alkaliphilus (strain DSM 19089 / UNIQEM U267 / AHT2)</name>
    <dbReference type="NCBI Taxonomy" id="589865"/>
    <lineage>
        <taxon>Bacteria</taxon>
        <taxon>Pseudomonadati</taxon>
        <taxon>Thermodesulfobacteriota</taxon>
        <taxon>Desulfobulbia</taxon>
        <taxon>Desulfobulbales</taxon>
        <taxon>Desulfobulbaceae</taxon>
        <taxon>Desulfurivibrio</taxon>
    </lineage>
</organism>
<dbReference type="EC" id="2.1.1.192" evidence="14"/>
<feature type="active site" description="Proton acceptor" evidence="14">
    <location>
        <position position="94"/>
    </location>
</feature>
<dbReference type="GO" id="GO:0000049">
    <property type="term" value="F:tRNA binding"/>
    <property type="evidence" value="ECO:0007669"/>
    <property type="project" value="UniProtKB-UniRule"/>
</dbReference>
<protein>
    <recommendedName>
        <fullName evidence="14">Probable dual-specificity RNA methyltransferase RlmN</fullName>
        <ecNumber evidence="14">2.1.1.192</ecNumber>
    </recommendedName>
    <alternativeName>
        <fullName evidence="14">23S rRNA (adenine(2503)-C(2))-methyltransferase</fullName>
    </alternativeName>
    <alternativeName>
        <fullName evidence="14">23S rRNA m2A2503 methyltransferase</fullName>
    </alternativeName>
    <alternativeName>
        <fullName evidence="14">Ribosomal RNA large subunit methyltransferase N</fullName>
    </alternativeName>
    <alternativeName>
        <fullName evidence="14">tRNA (adenine(37)-C(2))-methyltransferase</fullName>
    </alternativeName>
    <alternativeName>
        <fullName evidence="14">tRNA m2A37 methyltransferase</fullName>
    </alternativeName>
</protein>
<keyword evidence="6 14" id="KW-0489">Methyltransferase</keyword>
<feature type="binding site" evidence="14">
    <location>
        <begin position="170"/>
        <end position="171"/>
    </location>
    <ligand>
        <name>S-adenosyl-L-methionine</name>
        <dbReference type="ChEBI" id="CHEBI:59789"/>
    </ligand>
</feature>
<dbReference type="SUPFAM" id="SSF102114">
    <property type="entry name" value="Radical SAM enzymes"/>
    <property type="match status" value="1"/>
</dbReference>
<dbReference type="CDD" id="cd01335">
    <property type="entry name" value="Radical_SAM"/>
    <property type="match status" value="1"/>
</dbReference>
<dbReference type="SFLD" id="SFLDS00029">
    <property type="entry name" value="Radical_SAM"/>
    <property type="match status" value="1"/>
</dbReference>
<dbReference type="HAMAP" id="MF_01849">
    <property type="entry name" value="RNA_methyltr_RlmN"/>
    <property type="match status" value="1"/>
</dbReference>
<dbReference type="PANTHER" id="PTHR30544">
    <property type="entry name" value="23S RRNA METHYLTRANSFERASE"/>
    <property type="match status" value="1"/>
</dbReference>
<dbReference type="InterPro" id="IPR013785">
    <property type="entry name" value="Aldolase_TIM"/>
</dbReference>
<evidence type="ECO:0000256" key="7">
    <source>
        <dbReference type="ARBA" id="ARBA00022679"/>
    </source>
</evidence>
<evidence type="ECO:0000256" key="3">
    <source>
        <dbReference type="ARBA" id="ARBA00022485"/>
    </source>
</evidence>
<feature type="binding site" evidence="14">
    <location>
        <position position="121"/>
    </location>
    <ligand>
        <name>[4Fe-4S] cluster</name>
        <dbReference type="ChEBI" id="CHEBI:49883"/>
        <note>4Fe-4S-S-AdoMet</note>
    </ligand>
</feature>
<keyword evidence="4 14" id="KW-0963">Cytoplasm</keyword>
<reference evidence="17" key="1">
    <citation type="submission" date="2010-02" db="EMBL/GenBank/DDBJ databases">
        <title>Complete sequence of Desulfurivibrio alkaliphilus AHT2.</title>
        <authorList>
            <consortium name="US DOE Joint Genome Institute"/>
            <person name="Pitluck S."/>
            <person name="Chertkov O."/>
            <person name="Detter J.C."/>
            <person name="Han C."/>
            <person name="Tapia R."/>
            <person name="Larimer F."/>
            <person name="Land M."/>
            <person name="Hauser L."/>
            <person name="Kyrpides N."/>
            <person name="Mikhailova N."/>
            <person name="Sorokin D.Y."/>
            <person name="Muyzer G."/>
            <person name="Woyke T."/>
        </authorList>
    </citation>
    <scope>NUCLEOTIDE SEQUENCE [LARGE SCALE GENOMIC DNA]</scope>
    <source>
        <strain evidence="17">DSM 19089 / UNIQEM U267 / AHT2</strain>
    </source>
</reference>
<comment type="miscellaneous">
    <text evidence="14">Reaction proceeds by a ping-pong mechanism involving intermediate methylation of a conserved cysteine residue.</text>
</comment>
<keyword evidence="9 14" id="KW-0819">tRNA processing</keyword>
<dbReference type="RefSeq" id="WP_013163029.1">
    <property type="nucleotide sequence ID" value="NC_014216.1"/>
</dbReference>
<dbReference type="GO" id="GO:0019843">
    <property type="term" value="F:rRNA binding"/>
    <property type="evidence" value="ECO:0007669"/>
    <property type="project" value="UniProtKB-UniRule"/>
</dbReference>
<comment type="subcellular location">
    <subcellularLocation>
        <location evidence="1 14">Cytoplasm</location>
    </subcellularLocation>
</comment>
<dbReference type="EMBL" id="CP001940">
    <property type="protein sequence ID" value="ADH85499.1"/>
    <property type="molecule type" value="Genomic_DNA"/>
</dbReference>
<evidence type="ECO:0000256" key="9">
    <source>
        <dbReference type="ARBA" id="ARBA00022694"/>
    </source>
</evidence>
<sequence length="354" mass="40030">MDTEKVDLKNMTLPELTAWVESLDLKPFRARQIFAWIHRPDFTDFSQMTDIAKHVRSLLAEKAFLSRLEPDKVESSQDGTVKFAFRLADGQLIESVLIPEDDRYTLCVSSQVGCAMGCRFCLTATMGFKRNLEAAEIVGQVDAALRWLLARPGATGEKTRINNLVFMGMGEPLLNFDHLLRAIKILMEQRGHDFSGRRITVSTCGIVPKMKELGEQVPVNLAVSLHAADNDIRDQLMPINKKYPLEQLLRACREYPLPPRRRIMIEYVMIKDLNDSVAQARLLVKKLHGIRCKINILPYNENPDSPYQAPDEETVENFRQILRRAGHTTLLRQSRGADISAACGQLAVGDNNLE</sequence>
<comment type="similarity">
    <text evidence="2 14">Belongs to the radical SAM superfamily. RlmN family.</text>
</comment>
<keyword evidence="13 14" id="KW-1015">Disulfide bond</keyword>
<evidence type="ECO:0000256" key="10">
    <source>
        <dbReference type="ARBA" id="ARBA00022723"/>
    </source>
</evidence>
<dbReference type="GO" id="GO:0002935">
    <property type="term" value="F:tRNA (adenine(37)-C2)-methyltransferase activity"/>
    <property type="evidence" value="ECO:0007669"/>
    <property type="project" value="UniProtKB-UniRule"/>
</dbReference>
<keyword evidence="10 14" id="KW-0479">Metal-binding</keyword>
<dbReference type="PIRSF" id="PIRSF006004">
    <property type="entry name" value="CHP00048"/>
    <property type="match status" value="1"/>
</dbReference>
<dbReference type="Pfam" id="PF04055">
    <property type="entry name" value="Radical_SAM"/>
    <property type="match status" value="1"/>
</dbReference>
<comment type="cofactor">
    <cofactor evidence="14">
        <name>[4Fe-4S] cluster</name>
        <dbReference type="ChEBI" id="CHEBI:49883"/>
    </cofactor>
    <text evidence="14">Binds 1 [4Fe-4S] cluster. The cluster is coordinated with 3 cysteines and an exchangeable S-adenosyl-L-methionine.</text>
</comment>
<evidence type="ECO:0000256" key="11">
    <source>
        <dbReference type="ARBA" id="ARBA00023004"/>
    </source>
</evidence>
<accession>D6Z1S4</accession>
<dbReference type="STRING" id="589865.DaAHT2_0795"/>
<keyword evidence="12 14" id="KW-0411">Iron-sulfur</keyword>
<dbReference type="GO" id="GO:0030488">
    <property type="term" value="P:tRNA methylation"/>
    <property type="evidence" value="ECO:0007669"/>
    <property type="project" value="UniProtKB-UniRule"/>
</dbReference>
<dbReference type="eggNOG" id="COG0820">
    <property type="taxonomic scope" value="Bacteria"/>
</dbReference>
<dbReference type="AlphaFoldDB" id="D6Z1S4"/>
<dbReference type="FunCoup" id="D6Z1S4">
    <property type="interactions" value="486"/>
</dbReference>
<feature type="domain" description="Radical SAM core" evidence="15">
    <location>
        <begin position="100"/>
        <end position="338"/>
    </location>
</feature>
<keyword evidence="8 14" id="KW-0949">S-adenosyl-L-methionine</keyword>
<evidence type="ECO:0000313" key="16">
    <source>
        <dbReference type="EMBL" id="ADH85499.1"/>
    </source>
</evidence>
<dbReference type="GO" id="GO:0070475">
    <property type="term" value="P:rRNA base methylation"/>
    <property type="evidence" value="ECO:0007669"/>
    <property type="project" value="UniProtKB-UniRule"/>
</dbReference>
<proteinExistence type="inferred from homology"/>
<dbReference type="GO" id="GO:0070040">
    <property type="term" value="F:rRNA (adenine(2503)-C2-)-methyltransferase activity"/>
    <property type="evidence" value="ECO:0007669"/>
    <property type="project" value="UniProtKB-UniRule"/>
</dbReference>
<evidence type="ECO:0000259" key="15">
    <source>
        <dbReference type="PROSITE" id="PS51918"/>
    </source>
</evidence>
<dbReference type="NCBIfam" id="TIGR00048">
    <property type="entry name" value="rRNA_mod_RlmN"/>
    <property type="match status" value="1"/>
</dbReference>
<dbReference type="KEGG" id="dak:DaAHT2_0795"/>
<evidence type="ECO:0000256" key="1">
    <source>
        <dbReference type="ARBA" id="ARBA00004496"/>
    </source>
</evidence>
<comment type="catalytic activity">
    <reaction evidence="14">
        <text>adenosine(2503) in 23S rRNA + 2 reduced [2Fe-2S]-[ferredoxin] + 2 S-adenosyl-L-methionine = 2-methyladenosine(2503) in 23S rRNA + 5'-deoxyadenosine + L-methionine + 2 oxidized [2Fe-2S]-[ferredoxin] + S-adenosyl-L-homocysteine</text>
        <dbReference type="Rhea" id="RHEA:42916"/>
        <dbReference type="Rhea" id="RHEA-COMP:10000"/>
        <dbReference type="Rhea" id="RHEA-COMP:10001"/>
        <dbReference type="Rhea" id="RHEA-COMP:10152"/>
        <dbReference type="Rhea" id="RHEA-COMP:10282"/>
        <dbReference type="ChEBI" id="CHEBI:17319"/>
        <dbReference type="ChEBI" id="CHEBI:33737"/>
        <dbReference type="ChEBI" id="CHEBI:33738"/>
        <dbReference type="ChEBI" id="CHEBI:57844"/>
        <dbReference type="ChEBI" id="CHEBI:57856"/>
        <dbReference type="ChEBI" id="CHEBI:59789"/>
        <dbReference type="ChEBI" id="CHEBI:74411"/>
        <dbReference type="ChEBI" id="CHEBI:74497"/>
        <dbReference type="EC" id="2.1.1.192"/>
    </reaction>
</comment>
<feature type="binding site" evidence="14">
    <location>
        <position position="118"/>
    </location>
    <ligand>
        <name>[4Fe-4S] cluster</name>
        <dbReference type="ChEBI" id="CHEBI:49883"/>
        <note>4Fe-4S-S-AdoMet</note>
    </ligand>
</feature>
<feature type="binding site" evidence="14">
    <location>
        <begin position="224"/>
        <end position="226"/>
    </location>
    <ligand>
        <name>S-adenosyl-L-methionine</name>
        <dbReference type="ChEBI" id="CHEBI:59789"/>
    </ligand>
</feature>
<evidence type="ECO:0000256" key="6">
    <source>
        <dbReference type="ARBA" id="ARBA00022603"/>
    </source>
</evidence>
<feature type="active site" description="S-methylcysteine intermediate" evidence="14">
    <location>
        <position position="343"/>
    </location>
</feature>
<evidence type="ECO:0000256" key="5">
    <source>
        <dbReference type="ARBA" id="ARBA00022552"/>
    </source>
</evidence>
<evidence type="ECO:0000256" key="8">
    <source>
        <dbReference type="ARBA" id="ARBA00022691"/>
    </source>
</evidence>
<evidence type="ECO:0000256" key="12">
    <source>
        <dbReference type="ARBA" id="ARBA00023014"/>
    </source>
</evidence>
<dbReference type="GO" id="GO:0051539">
    <property type="term" value="F:4 iron, 4 sulfur cluster binding"/>
    <property type="evidence" value="ECO:0007669"/>
    <property type="project" value="UniProtKB-UniRule"/>
</dbReference>
<dbReference type="Proteomes" id="UP000001508">
    <property type="component" value="Chromosome"/>
</dbReference>
<keyword evidence="3 14" id="KW-0004">4Fe-4S</keyword>
<name>D6Z1S4_DESAT</name>
<keyword evidence="7 14" id="KW-0808">Transferase</keyword>
<dbReference type="HOGENOM" id="CLU_029101_0_0_7"/>
<gene>
    <name evidence="14" type="primary">rlmN</name>
    <name evidence="16" type="ordered locus">DaAHT2_0795</name>
</gene>
<dbReference type="SFLD" id="SFLDF00275">
    <property type="entry name" value="adenosine_C2_methyltransferase"/>
    <property type="match status" value="1"/>
</dbReference>
<dbReference type="InterPro" id="IPR004383">
    <property type="entry name" value="rRNA_lsu_MTrfase_RlmN/Cfr"/>
</dbReference>
<evidence type="ECO:0000313" key="17">
    <source>
        <dbReference type="Proteomes" id="UP000001508"/>
    </source>
</evidence>
<feature type="binding site" evidence="14">
    <location>
        <position position="202"/>
    </location>
    <ligand>
        <name>S-adenosyl-L-methionine</name>
        <dbReference type="ChEBI" id="CHEBI:59789"/>
    </ligand>
</feature>
<feature type="binding site" evidence="14">
    <location>
        <position position="114"/>
    </location>
    <ligand>
        <name>[4Fe-4S] cluster</name>
        <dbReference type="ChEBI" id="CHEBI:49883"/>
        <note>4Fe-4S-S-AdoMet</note>
    </ligand>
</feature>
<evidence type="ECO:0000256" key="4">
    <source>
        <dbReference type="ARBA" id="ARBA00022490"/>
    </source>
</evidence>
<comment type="function">
    <text evidence="14">Specifically methylates position 2 of adenine 2503 in 23S rRNA and position 2 of adenine 37 in tRNAs.</text>
</comment>
<dbReference type="SFLD" id="SFLDG01062">
    <property type="entry name" value="methyltransferase_(Class_A)"/>
    <property type="match status" value="1"/>
</dbReference>
<keyword evidence="5 14" id="KW-0698">rRNA processing</keyword>
<evidence type="ECO:0000256" key="2">
    <source>
        <dbReference type="ARBA" id="ARBA00007544"/>
    </source>
</evidence>
<dbReference type="InterPro" id="IPR027492">
    <property type="entry name" value="RNA_MTrfase_RlmN"/>
</dbReference>
<dbReference type="InterPro" id="IPR007197">
    <property type="entry name" value="rSAM"/>
</dbReference>
<dbReference type="FunFam" id="3.20.20.70:FF:000014">
    <property type="entry name" value="Probable dual-specificity RNA methyltransferase RlmN"/>
    <property type="match status" value="1"/>
</dbReference>
<dbReference type="GO" id="GO:0046872">
    <property type="term" value="F:metal ion binding"/>
    <property type="evidence" value="ECO:0007669"/>
    <property type="project" value="UniProtKB-KW"/>
</dbReference>
<dbReference type="Gene3D" id="1.10.150.530">
    <property type="match status" value="1"/>
</dbReference>
<comment type="caution">
    <text evidence="14">Lacks conserved residue(s) required for the propagation of feature annotation.</text>
</comment>
<dbReference type="InterPro" id="IPR048641">
    <property type="entry name" value="RlmN_N"/>
</dbReference>
<evidence type="ECO:0000256" key="14">
    <source>
        <dbReference type="HAMAP-Rule" id="MF_01849"/>
    </source>
</evidence>
<keyword evidence="11 14" id="KW-0408">Iron</keyword>